<proteinExistence type="predicted"/>
<dbReference type="Gene3D" id="2.50.20.10">
    <property type="entry name" value="Lipoprotein localisation LolA/LolB/LppX"/>
    <property type="match status" value="1"/>
</dbReference>
<dbReference type="AlphaFoldDB" id="A0A9D5K8X8"/>
<reference evidence="1" key="1">
    <citation type="submission" date="2019-11" db="EMBL/GenBank/DDBJ databases">
        <title>Microbial mats filling the niche in hypersaline microbial mats.</title>
        <authorList>
            <person name="Wong H.L."/>
            <person name="Macleod F.I."/>
            <person name="White R.A. III"/>
            <person name="Burns B.P."/>
        </authorList>
    </citation>
    <scope>NUCLEOTIDE SEQUENCE</scope>
    <source>
        <strain evidence="1">Bin_327</strain>
    </source>
</reference>
<accession>A0A9D5K8X8</accession>
<dbReference type="PANTHER" id="PTHR37507">
    <property type="entry name" value="SPORULATION PROTEIN YDCC"/>
    <property type="match status" value="1"/>
</dbReference>
<evidence type="ECO:0000313" key="1">
    <source>
        <dbReference type="EMBL" id="MBD3363769.1"/>
    </source>
</evidence>
<comment type="caution">
    <text evidence="1">The sequence shown here is derived from an EMBL/GenBank/DDBJ whole genome shotgun (WGS) entry which is preliminary data.</text>
</comment>
<dbReference type="PANTHER" id="PTHR37507:SF2">
    <property type="entry name" value="SPORULATION PROTEIN YDCC"/>
    <property type="match status" value="1"/>
</dbReference>
<evidence type="ECO:0000313" key="2">
    <source>
        <dbReference type="Proteomes" id="UP000630660"/>
    </source>
</evidence>
<organism evidence="1 2">
    <name type="scientific">candidate division WOR-3 bacterium</name>
    <dbReference type="NCBI Taxonomy" id="2052148"/>
    <lineage>
        <taxon>Bacteria</taxon>
        <taxon>Bacteria division WOR-3</taxon>
    </lineage>
</organism>
<dbReference type="Proteomes" id="UP000630660">
    <property type="component" value="Unassembled WGS sequence"/>
</dbReference>
<protein>
    <submittedName>
        <fullName evidence="1">DUF1571 domain-containing protein</fullName>
    </submittedName>
</protein>
<name>A0A9D5K8X8_UNCW3</name>
<dbReference type="InterPro" id="IPR052944">
    <property type="entry name" value="Sporulation_related"/>
</dbReference>
<dbReference type="EMBL" id="WJKJ01000028">
    <property type="protein sequence ID" value="MBD3363769.1"/>
    <property type="molecule type" value="Genomic_DNA"/>
</dbReference>
<gene>
    <name evidence="1" type="ORF">GF359_00990</name>
</gene>
<sequence length="219" mass="24436">MKKLAGKLILAAVILGITIIRGGEAEDALNKMRTAWKSVSTYQVTMITHQVKGSKTEDRTVRFSYKSPGWVRTDILEGKNKGSTAVYDPGKEKIRAKQPGLPVISLSPDNNLAKGLRGDRIYEGSFGYMLKRADWYQANGSLSYLGKGTVDDVSCKVIEFKASSPSANNGVARERWWLDPNTGFPRKIVKYDSEDTKVDRVVYKNLKLNPGFTEDYFSL</sequence>